<feature type="region of interest" description="Disordered" evidence="1">
    <location>
        <begin position="279"/>
        <end position="321"/>
    </location>
</feature>
<accession>A0ABQ5IX89</accession>
<dbReference type="EMBL" id="BQNB010021251">
    <property type="protein sequence ID" value="GJU04476.1"/>
    <property type="molecule type" value="Genomic_DNA"/>
</dbReference>
<feature type="non-terminal residue" evidence="2">
    <location>
        <position position="321"/>
    </location>
</feature>
<evidence type="ECO:0000256" key="1">
    <source>
        <dbReference type="SAM" id="MobiDB-lite"/>
    </source>
</evidence>
<evidence type="ECO:0000313" key="3">
    <source>
        <dbReference type="Proteomes" id="UP001151760"/>
    </source>
</evidence>
<feature type="region of interest" description="Disordered" evidence="1">
    <location>
        <begin position="84"/>
        <end position="109"/>
    </location>
</feature>
<comment type="caution">
    <text evidence="2">The sequence shown here is derived from an EMBL/GenBank/DDBJ whole genome shotgun (WGS) entry which is preliminary data.</text>
</comment>
<proteinExistence type="predicted"/>
<feature type="compositionally biased region" description="Basic and acidic residues" evidence="1">
    <location>
        <begin position="286"/>
        <end position="305"/>
    </location>
</feature>
<reference evidence="2" key="2">
    <citation type="submission" date="2022-01" db="EMBL/GenBank/DDBJ databases">
        <authorList>
            <person name="Yamashiro T."/>
            <person name="Shiraishi A."/>
            <person name="Satake H."/>
            <person name="Nakayama K."/>
        </authorList>
    </citation>
    <scope>NUCLEOTIDE SEQUENCE</scope>
</reference>
<organism evidence="2 3">
    <name type="scientific">Tanacetum coccineum</name>
    <dbReference type="NCBI Taxonomy" id="301880"/>
    <lineage>
        <taxon>Eukaryota</taxon>
        <taxon>Viridiplantae</taxon>
        <taxon>Streptophyta</taxon>
        <taxon>Embryophyta</taxon>
        <taxon>Tracheophyta</taxon>
        <taxon>Spermatophyta</taxon>
        <taxon>Magnoliopsida</taxon>
        <taxon>eudicotyledons</taxon>
        <taxon>Gunneridae</taxon>
        <taxon>Pentapetalae</taxon>
        <taxon>asterids</taxon>
        <taxon>campanulids</taxon>
        <taxon>Asterales</taxon>
        <taxon>Asteraceae</taxon>
        <taxon>Asteroideae</taxon>
        <taxon>Anthemideae</taxon>
        <taxon>Anthemidinae</taxon>
        <taxon>Tanacetum</taxon>
    </lineage>
</organism>
<keyword evidence="3" id="KW-1185">Reference proteome</keyword>
<feature type="compositionally biased region" description="Low complexity" evidence="1">
    <location>
        <begin position="93"/>
        <end position="109"/>
    </location>
</feature>
<sequence>MIAEEIKKLVERTANVGADEVDSSILTQNDPRTRFELKSNKESLEVEITAEVQPVNVNKEEEELVEDDYELKRKGKREEYTEKLQELTINDQPPSSSTPSSSSPKPNLSASQHILSLFKPKTRHFKCYKSFFDELQGRYRYLFEYLKTRFMQRKKFHELAQHLQEGLIMERQQSQADVAKMIADAIQQERENLCAKISSQINNAITNHIPSQVDSSVRNYISGYILHVHPTQTSPASAQEQQYQLYLTMKDNPQLQHDDLLIWLALKYKFERPHVSNTSCRPYVVRPRDQDNPHDDAHPERENSAKRHKTSEHGTYMFGES</sequence>
<name>A0ABQ5IX89_9ASTR</name>
<gene>
    <name evidence="2" type="ORF">Tco_1120906</name>
</gene>
<evidence type="ECO:0000313" key="2">
    <source>
        <dbReference type="EMBL" id="GJU04476.1"/>
    </source>
</evidence>
<reference evidence="2" key="1">
    <citation type="journal article" date="2022" name="Int. J. Mol. Sci.">
        <title>Draft Genome of Tanacetum Coccineum: Genomic Comparison of Closely Related Tanacetum-Family Plants.</title>
        <authorList>
            <person name="Yamashiro T."/>
            <person name="Shiraishi A."/>
            <person name="Nakayama K."/>
            <person name="Satake H."/>
        </authorList>
    </citation>
    <scope>NUCLEOTIDE SEQUENCE</scope>
</reference>
<dbReference type="Proteomes" id="UP001151760">
    <property type="component" value="Unassembled WGS sequence"/>
</dbReference>
<protein>
    <submittedName>
        <fullName evidence="2">Uncharacterized protein</fullName>
    </submittedName>
</protein>